<dbReference type="GO" id="GO:0016020">
    <property type="term" value="C:membrane"/>
    <property type="evidence" value="ECO:0007669"/>
    <property type="project" value="UniProtKB-SubCell"/>
</dbReference>
<evidence type="ECO:0000256" key="2">
    <source>
        <dbReference type="ARBA" id="ARBA00008114"/>
    </source>
</evidence>
<sequence>MDRYQSAKRVSLFGIIGNIFLLIIKAIIGFLSHSQSMIADAANSASDIFASLMTFIGNKISSEPSDKTHNFGHGKAEYIFSFLISLSMILVSIKLLIDSVSSLINRNEFIFSWFLVLVCIITIIIKLTLYLYSHSIVKKYNNILVKANMKDHRNDCIVTTFTLISILASLFGIYWIDGIVGIGISLWIAFTGVKIFIESYNILMDISLDENTTKLIYDLAHGYKEIQKVDPISSTPVGYQYVVTLTIYVDGNMSTFKSHELADHLEKDINKLENIYHTIIHVNPI</sequence>
<keyword evidence="4 7" id="KW-0812">Transmembrane</keyword>
<dbReference type="PANTHER" id="PTHR43840">
    <property type="entry name" value="MITOCHONDRIAL METAL TRANSPORTER 1-RELATED"/>
    <property type="match status" value="1"/>
</dbReference>
<evidence type="ECO:0000256" key="3">
    <source>
        <dbReference type="ARBA" id="ARBA00022448"/>
    </source>
</evidence>
<proteinExistence type="inferred from homology"/>
<organism evidence="10 11">
    <name type="scientific">Candidatus Merdicola faecigallinarum</name>
    <dbReference type="NCBI Taxonomy" id="2840862"/>
    <lineage>
        <taxon>Bacteria</taxon>
        <taxon>Bacillati</taxon>
        <taxon>Bacillota</taxon>
        <taxon>Clostridia</taxon>
        <taxon>Candidatus Merdicola</taxon>
    </lineage>
</organism>
<dbReference type="Proteomes" id="UP000824093">
    <property type="component" value="Unassembled WGS sequence"/>
</dbReference>
<accession>A0A9D1M071</accession>
<dbReference type="InterPro" id="IPR058533">
    <property type="entry name" value="Cation_efflux_TM"/>
</dbReference>
<dbReference type="EMBL" id="DVNH01000006">
    <property type="protein sequence ID" value="HIU51167.1"/>
    <property type="molecule type" value="Genomic_DNA"/>
</dbReference>
<comment type="similarity">
    <text evidence="2">Belongs to the cation diffusion facilitator (CDF) transporter (TC 2.A.4) family.</text>
</comment>
<evidence type="ECO:0000256" key="7">
    <source>
        <dbReference type="SAM" id="Phobius"/>
    </source>
</evidence>
<dbReference type="PANTHER" id="PTHR43840:SF50">
    <property type="entry name" value="MANGANESE EFFLUX SYSTEM PROTEIN MNES"/>
    <property type="match status" value="1"/>
</dbReference>
<comment type="subcellular location">
    <subcellularLocation>
        <location evidence="1">Membrane</location>
        <topology evidence="1">Multi-pass membrane protein</topology>
    </subcellularLocation>
</comment>
<evidence type="ECO:0000256" key="6">
    <source>
        <dbReference type="ARBA" id="ARBA00023136"/>
    </source>
</evidence>
<keyword evidence="5 7" id="KW-1133">Transmembrane helix</keyword>
<dbReference type="InterPro" id="IPR036837">
    <property type="entry name" value="Cation_efflux_CTD_sf"/>
</dbReference>
<feature type="transmembrane region" description="Helical" evidence="7">
    <location>
        <begin position="109"/>
        <end position="133"/>
    </location>
</feature>
<feature type="transmembrane region" description="Helical" evidence="7">
    <location>
        <begin position="154"/>
        <end position="173"/>
    </location>
</feature>
<evidence type="ECO:0000256" key="5">
    <source>
        <dbReference type="ARBA" id="ARBA00022989"/>
    </source>
</evidence>
<protein>
    <submittedName>
        <fullName evidence="10">Cation transporter</fullName>
    </submittedName>
</protein>
<dbReference type="InterPro" id="IPR002524">
    <property type="entry name" value="Cation_efflux"/>
</dbReference>
<dbReference type="Gene3D" id="3.30.70.1350">
    <property type="entry name" value="Cation efflux protein, cytoplasmic domain"/>
    <property type="match status" value="1"/>
</dbReference>
<dbReference type="SUPFAM" id="SSF161111">
    <property type="entry name" value="Cation efflux protein transmembrane domain-like"/>
    <property type="match status" value="1"/>
</dbReference>
<dbReference type="Gene3D" id="1.20.1510.10">
    <property type="entry name" value="Cation efflux protein transmembrane domain"/>
    <property type="match status" value="1"/>
</dbReference>
<evidence type="ECO:0000259" key="9">
    <source>
        <dbReference type="Pfam" id="PF16916"/>
    </source>
</evidence>
<reference evidence="10" key="1">
    <citation type="submission" date="2020-10" db="EMBL/GenBank/DDBJ databases">
        <authorList>
            <person name="Gilroy R."/>
        </authorList>
    </citation>
    <scope>NUCLEOTIDE SEQUENCE</scope>
    <source>
        <strain evidence="10">CHK195-15760</strain>
    </source>
</reference>
<reference evidence="10" key="2">
    <citation type="journal article" date="2021" name="PeerJ">
        <title>Extensive microbial diversity within the chicken gut microbiome revealed by metagenomics and culture.</title>
        <authorList>
            <person name="Gilroy R."/>
            <person name="Ravi A."/>
            <person name="Getino M."/>
            <person name="Pursley I."/>
            <person name="Horton D.L."/>
            <person name="Alikhan N.F."/>
            <person name="Baker D."/>
            <person name="Gharbi K."/>
            <person name="Hall N."/>
            <person name="Watson M."/>
            <person name="Adriaenssens E.M."/>
            <person name="Foster-Nyarko E."/>
            <person name="Jarju S."/>
            <person name="Secka A."/>
            <person name="Antonio M."/>
            <person name="Oren A."/>
            <person name="Chaudhuri R.R."/>
            <person name="La Ragione R."/>
            <person name="Hildebrand F."/>
            <person name="Pallen M.J."/>
        </authorList>
    </citation>
    <scope>NUCLEOTIDE SEQUENCE</scope>
    <source>
        <strain evidence="10">CHK195-15760</strain>
    </source>
</reference>
<dbReference type="InterPro" id="IPR050291">
    <property type="entry name" value="CDF_Transporter"/>
</dbReference>
<name>A0A9D1M071_9FIRM</name>
<keyword evidence="3" id="KW-0813">Transport</keyword>
<dbReference type="FunFam" id="1.20.1510.10:FF:000006">
    <property type="entry name" value="Divalent cation efflux transporter"/>
    <property type="match status" value="1"/>
</dbReference>
<dbReference type="Pfam" id="PF16916">
    <property type="entry name" value="ZT_dimer"/>
    <property type="match status" value="1"/>
</dbReference>
<evidence type="ECO:0000256" key="4">
    <source>
        <dbReference type="ARBA" id="ARBA00022692"/>
    </source>
</evidence>
<feature type="domain" description="Cation efflux protein cytoplasmic" evidence="9">
    <location>
        <begin position="209"/>
        <end position="284"/>
    </location>
</feature>
<feature type="transmembrane region" description="Helical" evidence="7">
    <location>
        <begin position="78"/>
        <end position="97"/>
    </location>
</feature>
<dbReference type="InterPro" id="IPR027469">
    <property type="entry name" value="Cation_efflux_TMD_sf"/>
</dbReference>
<feature type="transmembrane region" description="Helical" evidence="7">
    <location>
        <begin position="12"/>
        <end position="31"/>
    </location>
</feature>
<evidence type="ECO:0000256" key="1">
    <source>
        <dbReference type="ARBA" id="ARBA00004141"/>
    </source>
</evidence>
<dbReference type="GO" id="GO:0008324">
    <property type="term" value="F:monoatomic cation transmembrane transporter activity"/>
    <property type="evidence" value="ECO:0007669"/>
    <property type="project" value="InterPro"/>
</dbReference>
<evidence type="ECO:0000259" key="8">
    <source>
        <dbReference type="Pfam" id="PF01545"/>
    </source>
</evidence>
<feature type="domain" description="Cation efflux protein transmembrane" evidence="8">
    <location>
        <begin position="13"/>
        <end position="204"/>
    </location>
</feature>
<evidence type="ECO:0000313" key="11">
    <source>
        <dbReference type="Proteomes" id="UP000824093"/>
    </source>
</evidence>
<dbReference type="AlphaFoldDB" id="A0A9D1M071"/>
<dbReference type="InterPro" id="IPR027470">
    <property type="entry name" value="Cation_efflux_CTD"/>
</dbReference>
<dbReference type="Pfam" id="PF01545">
    <property type="entry name" value="Cation_efflux"/>
    <property type="match status" value="1"/>
</dbReference>
<feature type="transmembrane region" description="Helical" evidence="7">
    <location>
        <begin position="179"/>
        <end position="197"/>
    </location>
</feature>
<evidence type="ECO:0000313" key="10">
    <source>
        <dbReference type="EMBL" id="HIU51167.1"/>
    </source>
</evidence>
<gene>
    <name evidence="10" type="ORF">IAB70_00855</name>
</gene>
<comment type="caution">
    <text evidence="10">The sequence shown here is derived from an EMBL/GenBank/DDBJ whole genome shotgun (WGS) entry which is preliminary data.</text>
</comment>
<dbReference type="SUPFAM" id="SSF160240">
    <property type="entry name" value="Cation efflux protein cytoplasmic domain-like"/>
    <property type="match status" value="1"/>
</dbReference>
<keyword evidence="6 7" id="KW-0472">Membrane</keyword>
<dbReference type="NCBIfam" id="TIGR01297">
    <property type="entry name" value="CDF"/>
    <property type="match status" value="1"/>
</dbReference>